<name>A0ABP3GGF5_9ALTE</name>
<comment type="caution">
    <text evidence="3">The sequence shown here is derived from an EMBL/GenBank/DDBJ whole genome shotgun (WGS) entry which is preliminary data.</text>
</comment>
<dbReference type="PANTHER" id="PTHR30160:SF1">
    <property type="entry name" value="LIPOPOLYSACCHARIDE 1,2-N-ACETYLGLUCOSAMINETRANSFERASE-RELATED"/>
    <property type="match status" value="1"/>
</dbReference>
<dbReference type="PANTHER" id="PTHR30160">
    <property type="entry name" value="TETRAACYLDISACCHARIDE 4'-KINASE-RELATED"/>
    <property type="match status" value="1"/>
</dbReference>
<dbReference type="Pfam" id="PF01075">
    <property type="entry name" value="Glyco_transf_9"/>
    <property type="match status" value="1"/>
</dbReference>
<dbReference type="SUPFAM" id="SSF53756">
    <property type="entry name" value="UDP-Glycosyltransferase/glycogen phosphorylase"/>
    <property type="match status" value="1"/>
</dbReference>
<keyword evidence="4" id="KW-1185">Reference proteome</keyword>
<evidence type="ECO:0000256" key="1">
    <source>
        <dbReference type="ARBA" id="ARBA00022676"/>
    </source>
</evidence>
<keyword evidence="1" id="KW-0328">Glycosyltransferase</keyword>
<dbReference type="RefSeq" id="WP_343841303.1">
    <property type="nucleotide sequence ID" value="NZ_BAAAEI010000003.1"/>
</dbReference>
<dbReference type="CDD" id="cd03789">
    <property type="entry name" value="GT9_LPS_heptosyltransferase"/>
    <property type="match status" value="1"/>
</dbReference>
<keyword evidence="2" id="KW-0808">Transferase</keyword>
<evidence type="ECO:0000313" key="3">
    <source>
        <dbReference type="EMBL" id="GAA0343152.1"/>
    </source>
</evidence>
<proteinExistence type="predicted"/>
<dbReference type="Proteomes" id="UP001501757">
    <property type="component" value="Unassembled WGS sequence"/>
</dbReference>
<protein>
    <submittedName>
        <fullName evidence="3">Lipopolysaccharide heptosyltransferase I</fullName>
    </submittedName>
</protein>
<dbReference type="Gene3D" id="3.40.50.2000">
    <property type="entry name" value="Glycogen Phosphorylase B"/>
    <property type="match status" value="2"/>
</dbReference>
<dbReference type="InterPro" id="IPR051199">
    <property type="entry name" value="LPS_LOS_Heptosyltrfase"/>
</dbReference>
<accession>A0ABP3GGF5</accession>
<reference evidence="4" key="1">
    <citation type="journal article" date="2019" name="Int. J. Syst. Evol. Microbiol.">
        <title>The Global Catalogue of Microorganisms (GCM) 10K type strain sequencing project: providing services to taxonomists for standard genome sequencing and annotation.</title>
        <authorList>
            <consortium name="The Broad Institute Genomics Platform"/>
            <consortium name="The Broad Institute Genome Sequencing Center for Infectious Disease"/>
            <person name="Wu L."/>
            <person name="Ma J."/>
        </authorList>
    </citation>
    <scope>NUCLEOTIDE SEQUENCE [LARGE SCALE GENOMIC DNA]</scope>
    <source>
        <strain evidence="4">JCM 13378</strain>
    </source>
</reference>
<evidence type="ECO:0000313" key="4">
    <source>
        <dbReference type="Proteomes" id="UP001501757"/>
    </source>
</evidence>
<dbReference type="InterPro" id="IPR002201">
    <property type="entry name" value="Glyco_trans_9"/>
</dbReference>
<evidence type="ECO:0000256" key="2">
    <source>
        <dbReference type="ARBA" id="ARBA00022679"/>
    </source>
</evidence>
<organism evidence="3 4">
    <name type="scientific">Bowmanella denitrificans</name>
    <dbReference type="NCBI Taxonomy" id="366582"/>
    <lineage>
        <taxon>Bacteria</taxon>
        <taxon>Pseudomonadati</taxon>
        <taxon>Pseudomonadota</taxon>
        <taxon>Gammaproteobacteria</taxon>
        <taxon>Alteromonadales</taxon>
        <taxon>Alteromonadaceae</taxon>
        <taxon>Bowmanella</taxon>
    </lineage>
</organism>
<gene>
    <name evidence="3" type="primary">waaC</name>
    <name evidence="3" type="ORF">GCM10009092_04700</name>
</gene>
<dbReference type="EMBL" id="BAAAEI010000003">
    <property type="protein sequence ID" value="GAA0343152.1"/>
    <property type="molecule type" value="Genomic_DNA"/>
</dbReference>
<sequence length="349" mass="39660">MQSPPSKLLIVRLSAIGDVVMTTGLLNPLRAAYPNCEISWLIDESIADLLSENPSVHLIKWPKRHWQQLWRDRHWSRLFKEVRAFRRSLKDAKFDWVIDAQGLLKSALLARFTSANRRIGFAGKEGNDYLMTEVLERQQGKQIGSEYRGLLSYLGLNPQHYRMALPSAVETQSHTAALRARLFAGSNYICLAPFTTRAQKHWPHSYWLQLLAWLSQHNGWPCLILGGPGDRDLAEQLTRQQANTYHLCGHTNLLQSSELIRTCRLLVGVDTGLTHMAVAHGVPLVALFGSTRPYLQTYQDNARILYDNRSCSPCRRHPVCDGRFDCMHELTPHRVSVAIEELLNESSAS</sequence>